<organism evidence="2 3">
    <name type="scientific">Rhodofomes roseus</name>
    <dbReference type="NCBI Taxonomy" id="34475"/>
    <lineage>
        <taxon>Eukaryota</taxon>
        <taxon>Fungi</taxon>
        <taxon>Dikarya</taxon>
        <taxon>Basidiomycota</taxon>
        <taxon>Agaricomycotina</taxon>
        <taxon>Agaricomycetes</taxon>
        <taxon>Polyporales</taxon>
        <taxon>Rhodofomes</taxon>
    </lineage>
</organism>
<protein>
    <submittedName>
        <fullName evidence="2">Uncharacterized protein</fullName>
    </submittedName>
</protein>
<accession>A0ABQ8JXR2</accession>
<reference evidence="2 3" key="1">
    <citation type="journal article" date="2021" name="Environ. Microbiol.">
        <title>Gene family expansions and transcriptome signatures uncover fungal adaptations to wood decay.</title>
        <authorList>
            <person name="Hage H."/>
            <person name="Miyauchi S."/>
            <person name="Viragh M."/>
            <person name="Drula E."/>
            <person name="Min B."/>
            <person name="Chaduli D."/>
            <person name="Navarro D."/>
            <person name="Favel A."/>
            <person name="Norest M."/>
            <person name="Lesage-Meessen L."/>
            <person name="Balint B."/>
            <person name="Merenyi Z."/>
            <person name="de Eugenio L."/>
            <person name="Morin E."/>
            <person name="Martinez A.T."/>
            <person name="Baldrian P."/>
            <person name="Stursova M."/>
            <person name="Martinez M.J."/>
            <person name="Novotny C."/>
            <person name="Magnuson J.K."/>
            <person name="Spatafora J.W."/>
            <person name="Maurice S."/>
            <person name="Pangilinan J."/>
            <person name="Andreopoulos W."/>
            <person name="LaButti K."/>
            <person name="Hundley H."/>
            <person name="Na H."/>
            <person name="Kuo A."/>
            <person name="Barry K."/>
            <person name="Lipzen A."/>
            <person name="Henrissat B."/>
            <person name="Riley R."/>
            <person name="Ahrendt S."/>
            <person name="Nagy L.G."/>
            <person name="Grigoriev I.V."/>
            <person name="Martin F."/>
            <person name="Rosso M.N."/>
        </authorList>
    </citation>
    <scope>NUCLEOTIDE SEQUENCE [LARGE SCALE GENOMIC DNA]</scope>
    <source>
        <strain evidence="2 3">CIRM-BRFM 1785</strain>
    </source>
</reference>
<gene>
    <name evidence="2" type="ORF">C8Q71DRAFT_792801</name>
</gene>
<evidence type="ECO:0000256" key="1">
    <source>
        <dbReference type="SAM" id="MobiDB-lite"/>
    </source>
</evidence>
<evidence type="ECO:0000313" key="3">
    <source>
        <dbReference type="Proteomes" id="UP000814176"/>
    </source>
</evidence>
<evidence type="ECO:0000313" key="2">
    <source>
        <dbReference type="EMBL" id="KAH9828704.1"/>
    </source>
</evidence>
<dbReference type="GeneID" id="72006163"/>
<keyword evidence="3" id="KW-1185">Reference proteome</keyword>
<sequence length="201" mass="22213">MGPSAGHDHPNLSDDLHTTPPLHPRSTQDHDLGEASHMHNQLQDTTKELTMRCLPSAIVSSGSRQSPLSAVTSWYGGHGTHTEMFEGILFAVERAINDLVVIPSPSYVPYCFFLPNSLLSTPFDLPCSLLYAAAFFLSAFCDEWSIFRILRFQAIHAFSYSSNVLKCSRCGWSSGPRATNPGSKYSRSRRSTESKSSRASR</sequence>
<feature type="compositionally biased region" description="Basic and acidic residues" evidence="1">
    <location>
        <begin position="190"/>
        <end position="201"/>
    </location>
</feature>
<dbReference type="EMBL" id="JADCUA010000049">
    <property type="protein sequence ID" value="KAH9828704.1"/>
    <property type="molecule type" value="Genomic_DNA"/>
</dbReference>
<proteinExistence type="predicted"/>
<feature type="region of interest" description="Disordered" evidence="1">
    <location>
        <begin position="1"/>
        <end position="32"/>
    </location>
</feature>
<feature type="compositionally biased region" description="Basic and acidic residues" evidence="1">
    <location>
        <begin position="1"/>
        <end position="17"/>
    </location>
</feature>
<dbReference type="Proteomes" id="UP000814176">
    <property type="component" value="Unassembled WGS sequence"/>
</dbReference>
<dbReference type="RefSeq" id="XP_047772360.1">
    <property type="nucleotide sequence ID" value="XM_047925431.1"/>
</dbReference>
<name>A0ABQ8JXR2_9APHY</name>
<feature type="region of interest" description="Disordered" evidence="1">
    <location>
        <begin position="175"/>
        <end position="201"/>
    </location>
</feature>
<comment type="caution">
    <text evidence="2">The sequence shown here is derived from an EMBL/GenBank/DDBJ whole genome shotgun (WGS) entry which is preliminary data.</text>
</comment>